<dbReference type="EMBL" id="CP014692">
    <property type="protein sequence ID" value="AQS85218.1"/>
    <property type="molecule type" value="Genomic_DNA"/>
</dbReference>
<keyword evidence="2" id="KW-1185">Reference proteome</keyword>
<evidence type="ECO:0000313" key="2">
    <source>
        <dbReference type="Proteomes" id="UP000188937"/>
    </source>
</evidence>
<evidence type="ECO:0008006" key="3">
    <source>
        <dbReference type="Google" id="ProtNLM"/>
    </source>
</evidence>
<sequence>MSVSNQAYPSVSAANYTDWSAAAGGTLNLRRDTLSLGYAHSVRHLSATDLGNFGIGYPVPYNTDDVRLSYHKSWTRFALIPTASYDKFAFGQSQGSLPTASRDTGALSHQLEMQMLQGRFEISKGNALVTILRGSEAQFNPRSGELSNDYISGGGFTGFDLRADPVLQYRMLVGAETRHFTRDSGRPVTTPTAEAEVLWMPDKLNTVTLTGRRGLFDPTSPFSRNQIMSIVQIRWDRELRKDLYFHGNVAYARTDSRSSVAGARTRQQNQIKFMAGLDWQFTRDLKLTLNYNHTSSYAKHGVPAVLDTGISRATFTGNTITFGVAFAR</sequence>
<evidence type="ECO:0000313" key="1">
    <source>
        <dbReference type="EMBL" id="AQS85218.1"/>
    </source>
</evidence>
<proteinExistence type="predicted"/>
<dbReference type="KEGG" id="aace:A0U92_10955"/>
<organism evidence="1 2">
    <name type="scientific">Acetobacter aceti</name>
    <dbReference type="NCBI Taxonomy" id="435"/>
    <lineage>
        <taxon>Bacteria</taxon>
        <taxon>Pseudomonadati</taxon>
        <taxon>Pseudomonadota</taxon>
        <taxon>Alphaproteobacteria</taxon>
        <taxon>Acetobacterales</taxon>
        <taxon>Acetobacteraceae</taxon>
        <taxon>Acetobacter</taxon>
        <taxon>Acetobacter subgen. Acetobacter</taxon>
    </lineage>
</organism>
<accession>A0A1U9KHI4</accession>
<protein>
    <recommendedName>
        <fullName evidence="3">Outer membrane protein beta-barrel domain-containing protein</fullName>
    </recommendedName>
</protein>
<name>A0A1U9KHI4_ACEAC</name>
<dbReference type="InterPro" id="IPR018759">
    <property type="entry name" value="BBP2_2"/>
</dbReference>
<dbReference type="AlphaFoldDB" id="A0A1U9KHI4"/>
<reference evidence="1 2" key="1">
    <citation type="submission" date="2016-03" db="EMBL/GenBank/DDBJ databases">
        <title>Acetic acid bacteria sequencing.</title>
        <authorList>
            <person name="Brandt J."/>
            <person name="Jakob F."/>
            <person name="Vogel R.F."/>
        </authorList>
    </citation>
    <scope>NUCLEOTIDE SEQUENCE [LARGE SCALE GENOMIC DNA]</scope>
    <source>
        <strain evidence="1 2">TMW2.1153</strain>
    </source>
</reference>
<dbReference type="STRING" id="435.A0U92_10955"/>
<dbReference type="Proteomes" id="UP000188937">
    <property type="component" value="Chromosome"/>
</dbReference>
<gene>
    <name evidence="1" type="ORF">A0U92_10955</name>
</gene>
<dbReference type="Pfam" id="PF10082">
    <property type="entry name" value="BBP2_2"/>
    <property type="match status" value="1"/>
</dbReference>